<keyword evidence="2" id="KW-0479">Metal-binding</keyword>
<keyword evidence="4" id="KW-0904">Protein phosphatase</keyword>
<organism evidence="7 8">
    <name type="scientific">Streblomastix strix</name>
    <dbReference type="NCBI Taxonomy" id="222440"/>
    <lineage>
        <taxon>Eukaryota</taxon>
        <taxon>Metamonada</taxon>
        <taxon>Preaxostyla</taxon>
        <taxon>Oxymonadida</taxon>
        <taxon>Streblomastigidae</taxon>
        <taxon>Streblomastix</taxon>
    </lineage>
</organism>
<evidence type="ECO:0000256" key="4">
    <source>
        <dbReference type="ARBA" id="ARBA00022912"/>
    </source>
</evidence>
<feature type="region of interest" description="Disordered" evidence="6">
    <location>
        <begin position="119"/>
        <end position="139"/>
    </location>
</feature>
<dbReference type="Proteomes" id="UP000324800">
    <property type="component" value="Unassembled WGS sequence"/>
</dbReference>
<dbReference type="InterPro" id="IPR029052">
    <property type="entry name" value="Metallo-depent_PP-like"/>
</dbReference>
<feature type="compositionally biased region" description="Polar residues" evidence="6">
    <location>
        <begin position="210"/>
        <end position="222"/>
    </location>
</feature>
<dbReference type="InterPro" id="IPR050341">
    <property type="entry name" value="PP1_catalytic_subunit"/>
</dbReference>
<dbReference type="OrthoDB" id="256429at2759"/>
<feature type="compositionally biased region" description="Basic and acidic residues" evidence="6">
    <location>
        <begin position="170"/>
        <end position="205"/>
    </location>
</feature>
<dbReference type="GO" id="GO:0005634">
    <property type="term" value="C:nucleus"/>
    <property type="evidence" value="ECO:0007669"/>
    <property type="project" value="TreeGrafter"/>
</dbReference>
<comment type="caution">
    <text evidence="7">The sequence shown here is derived from an EMBL/GenBank/DDBJ whole genome shotgun (WGS) entry which is preliminary data.</text>
</comment>
<dbReference type="GO" id="GO:0005737">
    <property type="term" value="C:cytoplasm"/>
    <property type="evidence" value="ECO:0007669"/>
    <property type="project" value="TreeGrafter"/>
</dbReference>
<dbReference type="GO" id="GO:0004722">
    <property type="term" value="F:protein serine/threonine phosphatase activity"/>
    <property type="evidence" value="ECO:0007669"/>
    <property type="project" value="UniProtKB-EC"/>
</dbReference>
<dbReference type="Gene3D" id="3.60.21.10">
    <property type="match status" value="1"/>
</dbReference>
<evidence type="ECO:0000256" key="3">
    <source>
        <dbReference type="ARBA" id="ARBA00022801"/>
    </source>
</evidence>
<gene>
    <name evidence="7" type="ORF">EZS28_004445</name>
</gene>
<protein>
    <recommendedName>
        <fullName evidence="1">protein-serine/threonine phosphatase</fullName>
        <ecNumber evidence="1">3.1.3.16</ecNumber>
    </recommendedName>
</protein>
<sequence length="782" mass="90344">MPQVGLYRAFYGNYKSNLQITGIRTDDEEDGVVFDNLDALASWKSRKEEGEEQSIIQSVKENMSRPRFHPLTPSFRSKQRVFRVIEEMEEELDTTFVTLGVLWQYQNLALQTDRLNLTSSQRKRKKEQQTNNAQLNRNDEYQQIFGGGGMWSARWGILPILNKRMENIQEKEKRKEQNNEKVKEKEQIKEKEKEKEKEDQQKNEIDLPPSSLTQEQQNQHSVENQKNLRFFIGKSNPELIVMRTLMAGLWESQTNKIKLINQSTSQSSNDFSIQDRIPFPHVLHNFQPPHAPIIPCNHKCEKCLKDILDKIEYPQPICILKGPAWDNIHRKSRSFFSCSDVTSTFGENSLMFDPRYPVFALQRFPSLTKLIYPISNLGNNIPIIGLPQIPEIFTMMPISCTATLLYHQPSFNMITTESQKYLLPHPIVHTRRIQLVHGGVSPMIPIPSLEDEGPELQPLDNNYLSQKSLNQQDLNKFQQELLDPNILQQVQQVRNSLILQELLDPQTLQYNTYIQDDYSTRQGSLRMFTLWADPDVATDITNFRPPINQETTDRYVRANGIDLAIRAHQDARNGFYFPVHNGKIATIFSSDTYVGLQSKGAVFLIRFSSNSQFTSQLPHSPVLTFDTIQLESQNHVQNLHYSQEQVEEAAIESEERRVNFALQRLNIHNQSQINLQTIENEIIQSININQLITDQLAGVQDKSFETLEQTVKDKVTSVQSIITNIAGINTKLEQAKNIIIHSVDGKRLVLHNIRKRIKQQIELRLRERIRGPNIDINSGNIN</sequence>
<keyword evidence="3" id="KW-0378">Hydrolase</keyword>
<dbReference type="PANTHER" id="PTHR11668:SF300">
    <property type="entry name" value="SERINE_THREONINE-PROTEIN PHOSPHATASE"/>
    <property type="match status" value="1"/>
</dbReference>
<evidence type="ECO:0000256" key="2">
    <source>
        <dbReference type="ARBA" id="ARBA00022723"/>
    </source>
</evidence>
<dbReference type="PANTHER" id="PTHR11668">
    <property type="entry name" value="SERINE/THREONINE PROTEIN PHOSPHATASE"/>
    <property type="match status" value="1"/>
</dbReference>
<dbReference type="GO" id="GO:0046872">
    <property type="term" value="F:metal ion binding"/>
    <property type="evidence" value="ECO:0007669"/>
    <property type="project" value="UniProtKB-KW"/>
</dbReference>
<reference evidence="7 8" key="1">
    <citation type="submission" date="2019-03" db="EMBL/GenBank/DDBJ databases">
        <title>Single cell metagenomics reveals metabolic interactions within the superorganism composed of flagellate Streblomastix strix and complex community of Bacteroidetes bacteria on its surface.</title>
        <authorList>
            <person name="Treitli S.C."/>
            <person name="Kolisko M."/>
            <person name="Husnik F."/>
            <person name="Keeling P."/>
            <person name="Hampl V."/>
        </authorList>
    </citation>
    <scope>NUCLEOTIDE SEQUENCE [LARGE SCALE GENOMIC DNA]</scope>
    <source>
        <strain evidence="7">ST1C</strain>
    </source>
</reference>
<keyword evidence="5" id="KW-0464">Manganese</keyword>
<dbReference type="AlphaFoldDB" id="A0A5J4WYA0"/>
<dbReference type="EMBL" id="SNRW01000634">
    <property type="protein sequence ID" value="KAA6400024.1"/>
    <property type="molecule type" value="Genomic_DNA"/>
</dbReference>
<name>A0A5J4WYA0_9EUKA</name>
<evidence type="ECO:0000256" key="1">
    <source>
        <dbReference type="ARBA" id="ARBA00013081"/>
    </source>
</evidence>
<dbReference type="SUPFAM" id="SSF56300">
    <property type="entry name" value="Metallo-dependent phosphatases"/>
    <property type="match status" value="1"/>
</dbReference>
<proteinExistence type="predicted"/>
<evidence type="ECO:0000256" key="6">
    <source>
        <dbReference type="SAM" id="MobiDB-lite"/>
    </source>
</evidence>
<evidence type="ECO:0000313" key="8">
    <source>
        <dbReference type="Proteomes" id="UP000324800"/>
    </source>
</evidence>
<evidence type="ECO:0000256" key="5">
    <source>
        <dbReference type="ARBA" id="ARBA00023211"/>
    </source>
</evidence>
<evidence type="ECO:0000313" key="7">
    <source>
        <dbReference type="EMBL" id="KAA6400024.1"/>
    </source>
</evidence>
<dbReference type="EC" id="3.1.3.16" evidence="1"/>
<feature type="region of interest" description="Disordered" evidence="6">
    <location>
        <begin position="170"/>
        <end position="222"/>
    </location>
</feature>
<accession>A0A5J4WYA0</accession>